<dbReference type="SUPFAM" id="SSF50978">
    <property type="entry name" value="WD40 repeat-like"/>
    <property type="match status" value="1"/>
</dbReference>
<keyword evidence="4" id="KW-1185">Reference proteome</keyword>
<dbReference type="GO" id="GO:0006623">
    <property type="term" value="P:protein targeting to vacuole"/>
    <property type="evidence" value="ECO:0007669"/>
    <property type="project" value="InterPro"/>
</dbReference>
<dbReference type="Pfam" id="PF25066">
    <property type="entry name" value="TPR_VPS8_2"/>
    <property type="match status" value="1"/>
</dbReference>
<dbReference type="Pfam" id="PF12816">
    <property type="entry name" value="TPR_Vps8"/>
    <property type="match status" value="1"/>
</dbReference>
<dbReference type="STRING" id="1522189.A0A316W1B9"/>
<feature type="domain" description="Vacuolar protein sorting-associated protein 8 central" evidence="1">
    <location>
        <begin position="489"/>
        <end position="692"/>
    </location>
</feature>
<dbReference type="PANTHER" id="PTHR12616:SF8">
    <property type="entry name" value="VACUOLAR PROTEIN SORTING-ASSOCIATED PROTEIN 8 HOMOLOG"/>
    <property type="match status" value="1"/>
</dbReference>
<dbReference type="InterPro" id="IPR025941">
    <property type="entry name" value="Vps8_central_dom"/>
</dbReference>
<reference evidence="3 4" key="1">
    <citation type="journal article" date="2018" name="Mol. Biol. Evol.">
        <title>Broad Genomic Sampling Reveals a Smut Pathogenic Ancestry of the Fungal Clade Ustilaginomycotina.</title>
        <authorList>
            <person name="Kijpornyongpan T."/>
            <person name="Mondo S.J."/>
            <person name="Barry K."/>
            <person name="Sandor L."/>
            <person name="Lee J."/>
            <person name="Lipzen A."/>
            <person name="Pangilinan J."/>
            <person name="LaButti K."/>
            <person name="Hainaut M."/>
            <person name="Henrissat B."/>
            <person name="Grigoriev I.V."/>
            <person name="Spatafora J.W."/>
            <person name="Aime M.C."/>
        </authorList>
    </citation>
    <scope>NUCLEOTIDE SEQUENCE [LARGE SCALE GENOMIC DNA]</scope>
    <source>
        <strain evidence="3 4">MCA 4658</strain>
    </source>
</reference>
<dbReference type="InParanoid" id="A0A316W1B9"/>
<protein>
    <submittedName>
        <fullName evidence="3">Uncharacterized protein</fullName>
    </submittedName>
</protein>
<proteinExistence type="predicted"/>
<name>A0A316W1B9_9BASI</name>
<sequence>ALAISSDHTYVAVGHGSGQLMLYDLARPTSLARHVSPVQAGDVFSGRKEGHLINSRILHLSFVGLRHTAIVSADEHGLAFYHSLGKILGVSSNDTLRILGRYPEARMTKSLGPDASHVPVNPRSTILGMSALPLGPISHFADQFSFVALVTPSKLVIVSLKPTARTWYRRTAPSPAWLNSDRDALASMVTWYPATGESQDGVPIAPSPSDPLLAHSFGNHLFVTALRPVYVIAGNATAAASTNGSTVSKTELQFADETTYTHHETIIALQWLSREHLFVLGSSGDLQLFSLARKQCVASQHLTEVIPPLVLREWRVAGSSELRSKAELADGGSRSLAPSAAHSMRSYKGQVFILTTREVVAGTALSWADHLLSFVSKGDFLGAVDLATAFYTGARGQQALGLPDDVYARQSVVGGKLRELMRASVQYAFSPERLTDSTHVTPDGRGVDRTEQFQQLAASCAEACVSIEDLDLLFGEIYDAYADNGIESIFAEQLELFIVTGRIRVLPIPVVQRLVAFRQLREEYDLAERIIWHVDPACLDIDQALSLCLQQRLWDALIYVYNSVMDDYVAPIVELMGVLKATNKERQSSEDVAEQMLTANEDDAYKIFSYLSVILAGRSYPSQEPLAEARSVSAKRTLYSFLFSGRCVAWPPGPGGQLVFTQEERHEPTYPYLRLFLDFDAEAFLDALDVAFEDSFLDGDETEDNSLAHSGDNVTRQLLISVLLEIIDTNRAEGVPKLSETAVTFCCLFVARNAPKYPQFIRLRADQVARLLTILSTSMDGETREDRQLGVECLLSLYKIEQTESLLALFEQAGFVRVLQKAYRSAGKWDKLVTMFLQDPCAGNEVFGQLNAVLSSAALSSGKAGLDASLQQLLLDAAPRLAHKSPSGTASLVDRFCCERHGEVLARLHADQTAQLEYLRSFAGLAADPGQTASSADASLDSAHLDQSARHLFVSLVADLEPGALVRSLSIQNAEYFDLRRVVEIGEERECYDAVFWALCELGERKQAFQALDRFVALEAVGLRADDASQSDASLSLEASSSAEKLRRLVDQVVDFCKRVDTHSTVHQSTSSAISFKDAWLHLLQSLMGLMHGVAAVAAGPDSAQQPTAAMRFCRALVRDALSSLVSSTSADAISFPDLFRKLALESSETLDGDESSGRMYAEVRTVLEGMLDAYQLRIELLDITNRLFDRDVFTVLSSLTRQRRRGWRPKAVSQTCNRCGGPLFADEDASKIGGRAADAATVVVLRTGEAWHRRCAP</sequence>
<dbReference type="InterPro" id="IPR059070">
    <property type="entry name" value="TPR_VPS8_2"/>
</dbReference>
<feature type="non-terminal residue" evidence="3">
    <location>
        <position position="1258"/>
    </location>
</feature>
<dbReference type="OrthoDB" id="289913at2759"/>
<organism evidence="3 4">
    <name type="scientific">Ceraceosorus guamensis</name>
    <dbReference type="NCBI Taxonomy" id="1522189"/>
    <lineage>
        <taxon>Eukaryota</taxon>
        <taxon>Fungi</taxon>
        <taxon>Dikarya</taxon>
        <taxon>Basidiomycota</taxon>
        <taxon>Ustilaginomycotina</taxon>
        <taxon>Exobasidiomycetes</taxon>
        <taxon>Ceraceosorales</taxon>
        <taxon>Ceraceosoraceae</taxon>
        <taxon>Ceraceosorus</taxon>
    </lineage>
</organism>
<dbReference type="AlphaFoldDB" id="A0A316W1B9"/>
<dbReference type="GO" id="GO:0034058">
    <property type="term" value="P:endosomal vesicle fusion"/>
    <property type="evidence" value="ECO:0007669"/>
    <property type="project" value="TreeGrafter"/>
</dbReference>
<dbReference type="Proteomes" id="UP000245783">
    <property type="component" value="Unassembled WGS sequence"/>
</dbReference>
<dbReference type="GO" id="GO:0030897">
    <property type="term" value="C:HOPS complex"/>
    <property type="evidence" value="ECO:0007669"/>
    <property type="project" value="TreeGrafter"/>
</dbReference>
<feature type="non-terminal residue" evidence="3">
    <location>
        <position position="1"/>
    </location>
</feature>
<evidence type="ECO:0000313" key="3">
    <source>
        <dbReference type="EMBL" id="PWN43697.1"/>
    </source>
</evidence>
<accession>A0A316W1B9</accession>
<dbReference type="GO" id="GO:0005770">
    <property type="term" value="C:late endosome"/>
    <property type="evidence" value="ECO:0007669"/>
    <property type="project" value="TreeGrafter"/>
</dbReference>
<dbReference type="InterPro" id="IPR036322">
    <property type="entry name" value="WD40_repeat_dom_sf"/>
</dbReference>
<evidence type="ECO:0000259" key="1">
    <source>
        <dbReference type="Pfam" id="PF12816"/>
    </source>
</evidence>
<feature type="domain" description="VPS8-like TPR-like repeats" evidence="2">
    <location>
        <begin position="1065"/>
        <end position="1204"/>
    </location>
</feature>
<dbReference type="InterPro" id="IPR045111">
    <property type="entry name" value="Vps41/Vps8"/>
</dbReference>
<evidence type="ECO:0000259" key="2">
    <source>
        <dbReference type="Pfam" id="PF25066"/>
    </source>
</evidence>
<dbReference type="PANTHER" id="PTHR12616">
    <property type="entry name" value="VACUOLAR PROTEIN SORTING VPS41"/>
    <property type="match status" value="1"/>
</dbReference>
<dbReference type="GeneID" id="37033432"/>
<dbReference type="EMBL" id="KZ819367">
    <property type="protein sequence ID" value="PWN43697.1"/>
    <property type="molecule type" value="Genomic_DNA"/>
</dbReference>
<gene>
    <name evidence="3" type="ORF">IE81DRAFT_283302</name>
</gene>
<dbReference type="Pfam" id="PF23410">
    <property type="entry name" value="Beta-prop_VPS8"/>
    <property type="match status" value="1"/>
</dbReference>
<dbReference type="RefSeq" id="XP_025370857.1">
    <property type="nucleotide sequence ID" value="XM_025511562.1"/>
</dbReference>
<evidence type="ECO:0000313" key="4">
    <source>
        <dbReference type="Proteomes" id="UP000245783"/>
    </source>
</evidence>